<sequence>MLPEAYQRDSDWWLDKETGAKRTFKHVTFEDIRCLARSRDPVIAGATAEFMELTRKVVAVFTAAGYRAVDVALVMRRDDKSPMHQDFLTGWEVYCTPPAPEERRLLTSKAQLLAQNGLTAGAGGVGKVRHGRLQAVAGEIEATVRVDARLLKAPRDPRAPVLGKSRDYQFYHGKDGLLGKGHLPGSTKGRHTAEEACAERVAGPAAAAAASEPPGKLPDVHCFWCSAEIRKANRVLLPAGGSGGSALMCACCFNMLARTQPEGLTAEACGARPAVAAWPTDRALQGCGGAGGCGGCTTDQLPYKAGRKRQRSALTLARGGLRQMQERKAARTGLRSAAESEGESEDEQGESGSEGEESEAEEESGSE</sequence>
<accession>A0A835XMK5</accession>
<gene>
    <name evidence="2" type="ORF">HYH03_015093</name>
</gene>
<comment type="caution">
    <text evidence="2">The sequence shown here is derived from an EMBL/GenBank/DDBJ whole genome shotgun (WGS) entry which is preliminary data.</text>
</comment>
<reference evidence="2" key="1">
    <citation type="journal article" date="2020" name="bioRxiv">
        <title>Comparative genomics of Chlamydomonas.</title>
        <authorList>
            <person name="Craig R.J."/>
            <person name="Hasan A.R."/>
            <person name="Ness R.W."/>
            <person name="Keightley P.D."/>
        </authorList>
    </citation>
    <scope>NUCLEOTIDE SEQUENCE</scope>
    <source>
        <strain evidence="2">CCAP 11/70</strain>
    </source>
</reference>
<name>A0A835XMK5_9CHLO</name>
<feature type="region of interest" description="Disordered" evidence="1">
    <location>
        <begin position="319"/>
        <end position="367"/>
    </location>
</feature>
<dbReference type="EMBL" id="JAEHOE010000115">
    <property type="protein sequence ID" value="KAG2486269.1"/>
    <property type="molecule type" value="Genomic_DNA"/>
</dbReference>
<feature type="compositionally biased region" description="Acidic residues" evidence="1">
    <location>
        <begin position="340"/>
        <end position="367"/>
    </location>
</feature>
<evidence type="ECO:0000256" key="1">
    <source>
        <dbReference type="SAM" id="MobiDB-lite"/>
    </source>
</evidence>
<evidence type="ECO:0000313" key="3">
    <source>
        <dbReference type="Proteomes" id="UP000612055"/>
    </source>
</evidence>
<proteinExistence type="predicted"/>
<dbReference type="Proteomes" id="UP000612055">
    <property type="component" value="Unassembled WGS sequence"/>
</dbReference>
<organism evidence="2 3">
    <name type="scientific">Edaphochlamys debaryana</name>
    <dbReference type="NCBI Taxonomy" id="47281"/>
    <lineage>
        <taxon>Eukaryota</taxon>
        <taxon>Viridiplantae</taxon>
        <taxon>Chlorophyta</taxon>
        <taxon>core chlorophytes</taxon>
        <taxon>Chlorophyceae</taxon>
        <taxon>CS clade</taxon>
        <taxon>Chlamydomonadales</taxon>
        <taxon>Chlamydomonadales incertae sedis</taxon>
        <taxon>Edaphochlamys</taxon>
    </lineage>
</organism>
<keyword evidence="3" id="KW-1185">Reference proteome</keyword>
<protein>
    <submittedName>
        <fullName evidence="2">Uncharacterized protein</fullName>
    </submittedName>
</protein>
<evidence type="ECO:0000313" key="2">
    <source>
        <dbReference type="EMBL" id="KAG2486269.1"/>
    </source>
</evidence>
<dbReference type="AlphaFoldDB" id="A0A835XMK5"/>